<reference evidence="1 2" key="1">
    <citation type="submission" date="2015-08" db="EMBL/GenBank/DDBJ databases">
        <title>Next Generation Sequencing and Analysis of the Genome of Puccinia sorghi L Schw, the Causal Agent of Maize Common Rust.</title>
        <authorList>
            <person name="Rochi L."/>
            <person name="Burguener G."/>
            <person name="Darino M."/>
            <person name="Turjanski A."/>
            <person name="Kreff E."/>
            <person name="Dieguez M.J."/>
            <person name="Sacco F."/>
        </authorList>
    </citation>
    <scope>NUCLEOTIDE SEQUENCE [LARGE SCALE GENOMIC DNA]</scope>
    <source>
        <strain evidence="1 2">RO10H11247</strain>
    </source>
</reference>
<keyword evidence="2" id="KW-1185">Reference proteome</keyword>
<comment type="caution">
    <text evidence="1">The sequence shown here is derived from an EMBL/GenBank/DDBJ whole genome shotgun (WGS) entry which is preliminary data.</text>
</comment>
<gene>
    <name evidence="1" type="ORF">VP01_4044g1</name>
</gene>
<organism evidence="1 2">
    <name type="scientific">Puccinia sorghi</name>
    <dbReference type="NCBI Taxonomy" id="27349"/>
    <lineage>
        <taxon>Eukaryota</taxon>
        <taxon>Fungi</taxon>
        <taxon>Dikarya</taxon>
        <taxon>Basidiomycota</taxon>
        <taxon>Pucciniomycotina</taxon>
        <taxon>Pucciniomycetes</taxon>
        <taxon>Pucciniales</taxon>
        <taxon>Pucciniaceae</taxon>
        <taxon>Puccinia</taxon>
    </lineage>
</organism>
<protein>
    <submittedName>
        <fullName evidence="1">Uncharacterized protein</fullName>
    </submittedName>
</protein>
<dbReference type="EMBL" id="LAVV01009107">
    <property type="protein sequence ID" value="KNZ51214.1"/>
    <property type="molecule type" value="Genomic_DNA"/>
</dbReference>
<evidence type="ECO:0000313" key="1">
    <source>
        <dbReference type="EMBL" id="KNZ51214.1"/>
    </source>
</evidence>
<accession>A0A0L6URR8</accession>
<dbReference type="VEuPathDB" id="FungiDB:VP01_4044g1"/>
<proteinExistence type="predicted"/>
<name>A0A0L6URR8_9BASI</name>
<dbReference type="Proteomes" id="UP000037035">
    <property type="component" value="Unassembled WGS sequence"/>
</dbReference>
<evidence type="ECO:0000313" key="2">
    <source>
        <dbReference type="Proteomes" id="UP000037035"/>
    </source>
</evidence>
<sequence length="249" mass="28513">MAAKPCIHTQVLDKYLPPKEGKTNHYSISYTDTFQALHHVWLWIKTHGPQEIITWQGDARKHSWGDICETNIATLSVWEPQFGREVHNNNMSGELFWEGYGHQAYAIASDPEKRKYFIQLAKSQPLGSTQQFPELVQVSPNPLKPINLLFTHCLLLAVQEITKRKDKQYEQHHLNLEKQILELGVYSPGAHHPDLKVFFHENKGSQYLQLTFAVLHGWAPDCTKIFILCTHADCKGARGAPRRDPSEAI</sequence>
<dbReference type="AlphaFoldDB" id="A0A0L6URR8"/>